<evidence type="ECO:0000313" key="3">
    <source>
        <dbReference type="Proteomes" id="UP000054485"/>
    </source>
</evidence>
<dbReference type="AlphaFoldDB" id="A0A0D0BNK6"/>
<organism evidence="2 3">
    <name type="scientific">Suillus luteus UH-Slu-Lm8-n1</name>
    <dbReference type="NCBI Taxonomy" id="930992"/>
    <lineage>
        <taxon>Eukaryota</taxon>
        <taxon>Fungi</taxon>
        <taxon>Dikarya</taxon>
        <taxon>Basidiomycota</taxon>
        <taxon>Agaricomycotina</taxon>
        <taxon>Agaricomycetes</taxon>
        <taxon>Agaricomycetidae</taxon>
        <taxon>Boletales</taxon>
        <taxon>Suillineae</taxon>
        <taxon>Suillaceae</taxon>
        <taxon>Suillus</taxon>
    </lineage>
</organism>
<feature type="signal peptide" evidence="1">
    <location>
        <begin position="1"/>
        <end position="23"/>
    </location>
</feature>
<gene>
    <name evidence="2" type="ORF">CY34DRAFT_600028</name>
</gene>
<dbReference type="OrthoDB" id="2684839at2759"/>
<keyword evidence="3" id="KW-1185">Reference proteome</keyword>
<dbReference type="EMBL" id="KN835184">
    <property type="protein sequence ID" value="KIK44798.1"/>
    <property type="molecule type" value="Genomic_DNA"/>
</dbReference>
<reference evidence="2 3" key="1">
    <citation type="submission" date="2014-04" db="EMBL/GenBank/DDBJ databases">
        <authorList>
            <consortium name="DOE Joint Genome Institute"/>
            <person name="Kuo A."/>
            <person name="Ruytinx J."/>
            <person name="Rineau F."/>
            <person name="Colpaert J."/>
            <person name="Kohler A."/>
            <person name="Nagy L.G."/>
            <person name="Floudas D."/>
            <person name="Copeland A."/>
            <person name="Barry K.W."/>
            <person name="Cichocki N."/>
            <person name="Veneault-Fourrey C."/>
            <person name="LaButti K."/>
            <person name="Lindquist E.A."/>
            <person name="Lipzen A."/>
            <person name="Lundell T."/>
            <person name="Morin E."/>
            <person name="Murat C."/>
            <person name="Sun H."/>
            <person name="Tunlid A."/>
            <person name="Henrissat B."/>
            <person name="Grigoriev I.V."/>
            <person name="Hibbett D.S."/>
            <person name="Martin F."/>
            <person name="Nordberg H.P."/>
            <person name="Cantor M.N."/>
            <person name="Hua S.X."/>
        </authorList>
    </citation>
    <scope>NUCLEOTIDE SEQUENCE [LARGE SCALE GENOMIC DNA]</scope>
    <source>
        <strain evidence="2 3">UH-Slu-Lm8-n1</strain>
    </source>
</reference>
<proteinExistence type="predicted"/>
<dbReference type="Proteomes" id="UP000054485">
    <property type="component" value="Unassembled WGS sequence"/>
</dbReference>
<accession>A0A0D0BNK6</accession>
<evidence type="ECO:0000256" key="1">
    <source>
        <dbReference type="SAM" id="SignalP"/>
    </source>
</evidence>
<dbReference type="HOGENOM" id="CLU_2211724_0_0_1"/>
<sequence>MVLTLCPKLVSLALVIDTTQLDGIDVESPGIYYDGLQELALGNSLIDSSVDIALVLSSLFPNLPEVNLVHWIGSTLGALFNERGVMESWTLVSRILGGFRKDAVLGQ</sequence>
<keyword evidence="1" id="KW-0732">Signal</keyword>
<feature type="chain" id="PRO_5002207429" evidence="1">
    <location>
        <begin position="24"/>
        <end position="107"/>
    </location>
</feature>
<dbReference type="InParanoid" id="A0A0D0BNK6"/>
<reference evidence="3" key="2">
    <citation type="submission" date="2015-01" db="EMBL/GenBank/DDBJ databases">
        <title>Evolutionary Origins and Diversification of the Mycorrhizal Mutualists.</title>
        <authorList>
            <consortium name="DOE Joint Genome Institute"/>
            <consortium name="Mycorrhizal Genomics Consortium"/>
            <person name="Kohler A."/>
            <person name="Kuo A."/>
            <person name="Nagy L.G."/>
            <person name="Floudas D."/>
            <person name="Copeland A."/>
            <person name="Barry K.W."/>
            <person name="Cichocki N."/>
            <person name="Veneault-Fourrey C."/>
            <person name="LaButti K."/>
            <person name="Lindquist E.A."/>
            <person name="Lipzen A."/>
            <person name="Lundell T."/>
            <person name="Morin E."/>
            <person name="Murat C."/>
            <person name="Riley R."/>
            <person name="Ohm R."/>
            <person name="Sun H."/>
            <person name="Tunlid A."/>
            <person name="Henrissat B."/>
            <person name="Grigoriev I.V."/>
            <person name="Hibbett D.S."/>
            <person name="Martin F."/>
        </authorList>
    </citation>
    <scope>NUCLEOTIDE SEQUENCE [LARGE SCALE GENOMIC DNA]</scope>
    <source>
        <strain evidence="3">UH-Slu-Lm8-n1</strain>
    </source>
</reference>
<dbReference type="STRING" id="930992.A0A0D0BNK6"/>
<name>A0A0D0BNK6_9AGAM</name>
<protein>
    <submittedName>
        <fullName evidence="2">Uncharacterized protein</fullName>
    </submittedName>
</protein>
<evidence type="ECO:0000313" key="2">
    <source>
        <dbReference type="EMBL" id="KIK44798.1"/>
    </source>
</evidence>